<dbReference type="InterPro" id="IPR009100">
    <property type="entry name" value="AcylCoA_DH/oxidase_NM_dom_sf"/>
</dbReference>
<organism evidence="7 8">
    <name type="scientific">Parvularcula marina</name>
    <dbReference type="NCBI Taxonomy" id="2292771"/>
    <lineage>
        <taxon>Bacteria</taxon>
        <taxon>Pseudomonadati</taxon>
        <taxon>Pseudomonadota</taxon>
        <taxon>Alphaproteobacteria</taxon>
        <taxon>Parvularculales</taxon>
        <taxon>Parvularculaceae</taxon>
        <taxon>Parvularcula</taxon>
    </lineage>
</organism>
<dbReference type="Gene3D" id="1.20.140.10">
    <property type="entry name" value="Butyryl-CoA Dehydrogenase, subunit A, domain 3"/>
    <property type="match status" value="1"/>
</dbReference>
<proteinExistence type="predicted"/>
<dbReference type="InterPro" id="IPR037069">
    <property type="entry name" value="AcylCoA_DH/ox_N_sf"/>
</dbReference>
<reference evidence="7 8" key="1">
    <citation type="submission" date="2018-08" db="EMBL/GenBank/DDBJ databases">
        <title>Parvularcula sp. SM1705, isolated from surface water of the South Sea China.</title>
        <authorList>
            <person name="Sun L."/>
        </authorList>
    </citation>
    <scope>NUCLEOTIDE SEQUENCE [LARGE SCALE GENOMIC DNA]</scope>
    <source>
        <strain evidence="7 8">SM1705</strain>
    </source>
</reference>
<keyword evidence="8" id="KW-1185">Reference proteome</keyword>
<evidence type="ECO:0000313" key="8">
    <source>
        <dbReference type="Proteomes" id="UP000264589"/>
    </source>
</evidence>
<dbReference type="GO" id="GO:0005886">
    <property type="term" value="C:plasma membrane"/>
    <property type="evidence" value="ECO:0007669"/>
    <property type="project" value="TreeGrafter"/>
</dbReference>
<dbReference type="OrthoDB" id="9775090at2"/>
<feature type="domain" description="Acyl-CoA oxidase/dehydrogenase middle" evidence="5">
    <location>
        <begin position="161"/>
        <end position="255"/>
    </location>
</feature>
<dbReference type="FunFam" id="2.40.110.10:FF:000011">
    <property type="entry name" value="Acyl-CoA dehydrogenase FadE34"/>
    <property type="match status" value="1"/>
</dbReference>
<dbReference type="PANTHER" id="PTHR43292:SF4">
    <property type="entry name" value="ACYL-COA DEHYDROGENASE FADE34"/>
    <property type="match status" value="1"/>
</dbReference>
<keyword evidence="2" id="KW-0285">Flavoprotein</keyword>
<dbReference type="PROSITE" id="PS00072">
    <property type="entry name" value="ACYL_COA_DH_1"/>
    <property type="match status" value="1"/>
</dbReference>
<evidence type="ECO:0000259" key="5">
    <source>
        <dbReference type="Pfam" id="PF02770"/>
    </source>
</evidence>
<dbReference type="InterPro" id="IPR013786">
    <property type="entry name" value="AcylCoA_DH/ox_N"/>
</dbReference>
<dbReference type="InParanoid" id="A0A371RLE1"/>
<dbReference type="Gene3D" id="2.40.110.10">
    <property type="entry name" value="Butyryl-CoA Dehydrogenase, subunit A, domain 2"/>
    <property type="match status" value="1"/>
</dbReference>
<name>A0A371RLE1_9PROT</name>
<evidence type="ECO:0000313" key="7">
    <source>
        <dbReference type="EMBL" id="RFB06267.1"/>
    </source>
</evidence>
<evidence type="ECO:0000256" key="2">
    <source>
        <dbReference type="ARBA" id="ARBA00022630"/>
    </source>
</evidence>
<dbReference type="SUPFAM" id="SSF47203">
    <property type="entry name" value="Acyl-CoA dehydrogenase C-terminal domain-like"/>
    <property type="match status" value="1"/>
</dbReference>
<dbReference type="Gene3D" id="1.10.540.10">
    <property type="entry name" value="Acyl-CoA dehydrogenase/oxidase, N-terminal domain"/>
    <property type="match status" value="1"/>
</dbReference>
<dbReference type="InterPro" id="IPR046373">
    <property type="entry name" value="Acyl-CoA_Oxase/DH_mid-dom_sf"/>
</dbReference>
<dbReference type="Proteomes" id="UP000264589">
    <property type="component" value="Unassembled WGS sequence"/>
</dbReference>
<dbReference type="Pfam" id="PF02771">
    <property type="entry name" value="Acyl-CoA_dh_N"/>
    <property type="match status" value="1"/>
</dbReference>
<dbReference type="InterPro" id="IPR036250">
    <property type="entry name" value="AcylCo_DH-like_C"/>
</dbReference>
<accession>A0A371RLE1</accession>
<protein>
    <submittedName>
        <fullName evidence="7">Acyl-CoA dehydrogenase</fullName>
    </submittedName>
</protein>
<dbReference type="Pfam" id="PF02770">
    <property type="entry name" value="Acyl-CoA_dh_M"/>
    <property type="match status" value="1"/>
</dbReference>
<dbReference type="SUPFAM" id="SSF56645">
    <property type="entry name" value="Acyl-CoA dehydrogenase NM domain-like"/>
    <property type="match status" value="1"/>
</dbReference>
<dbReference type="AlphaFoldDB" id="A0A371RLE1"/>
<gene>
    <name evidence="7" type="ORF">DX908_13915</name>
</gene>
<dbReference type="InterPro" id="IPR052161">
    <property type="entry name" value="Mycobact_Acyl-CoA_DH"/>
</dbReference>
<dbReference type="InterPro" id="IPR006089">
    <property type="entry name" value="Acyl-CoA_DH_CS"/>
</dbReference>
<feature type="domain" description="Acyl-CoA dehydrogenase/oxidase N-terminal" evidence="6">
    <location>
        <begin position="49"/>
        <end position="157"/>
    </location>
</feature>
<dbReference type="GO" id="GO:0050660">
    <property type="term" value="F:flavin adenine dinucleotide binding"/>
    <property type="evidence" value="ECO:0007669"/>
    <property type="project" value="InterPro"/>
</dbReference>
<evidence type="ECO:0000256" key="3">
    <source>
        <dbReference type="ARBA" id="ARBA00022827"/>
    </source>
</evidence>
<evidence type="ECO:0000256" key="1">
    <source>
        <dbReference type="ARBA" id="ARBA00001974"/>
    </source>
</evidence>
<comment type="cofactor">
    <cofactor evidence="1">
        <name>FAD</name>
        <dbReference type="ChEBI" id="CHEBI:57692"/>
    </cofactor>
</comment>
<evidence type="ECO:0000259" key="6">
    <source>
        <dbReference type="Pfam" id="PF02771"/>
    </source>
</evidence>
<dbReference type="InterPro" id="IPR006091">
    <property type="entry name" value="Acyl-CoA_Oxase/DH_mid-dom"/>
</dbReference>
<sequence>MRHSGWLYRGCDSLQRARNITCGPVRRWQIAKVQTFSIHPFCVPVDPGELRAEIRSFIADNRPELPPESRANSWAVGDAAFSRALGRAGYIGMTWPKAYGGHERHALERYIVLEELLAAGAPVGMHWIADRQSGALLLRYGNEALREKYVPGMAAGEIYACIGMSEPGAGSDLAAVRTAARRKDDGWVVNGQKVWTTNAHNAAFMIALVRTSEGEKRQDGLSQVLIELDRPGVDVRPVIDITGGHDFNEVFLDDVFVPDENILGQEGNGWRQVTAELSLERSGPERYLSSYALVTALADHVRHAGNEQAVALLGRMVAETWSLRSMSMSVAAKLAGGDDPALEAAIVKDLGNGFEQDIPRAVQAVIEGVDLADDEEFVRILRTLLMVSPSFSLRGGTREILKSIIARGLGLR</sequence>
<dbReference type="EMBL" id="QUQO01000001">
    <property type="protein sequence ID" value="RFB06267.1"/>
    <property type="molecule type" value="Genomic_DNA"/>
</dbReference>
<dbReference type="GO" id="GO:0003995">
    <property type="term" value="F:acyl-CoA dehydrogenase activity"/>
    <property type="evidence" value="ECO:0007669"/>
    <property type="project" value="InterPro"/>
</dbReference>
<evidence type="ECO:0000256" key="4">
    <source>
        <dbReference type="ARBA" id="ARBA00023002"/>
    </source>
</evidence>
<keyword evidence="4" id="KW-0560">Oxidoreductase</keyword>
<keyword evidence="3" id="KW-0274">FAD</keyword>
<dbReference type="PANTHER" id="PTHR43292">
    <property type="entry name" value="ACYL-COA DEHYDROGENASE"/>
    <property type="match status" value="1"/>
</dbReference>
<comment type="caution">
    <text evidence="7">The sequence shown here is derived from an EMBL/GenBank/DDBJ whole genome shotgun (WGS) entry which is preliminary data.</text>
</comment>